<dbReference type="EMBL" id="ABYS02000003">
    <property type="protein sequence ID" value="EEP21874.1"/>
    <property type="molecule type" value="Genomic_DNA"/>
</dbReference>
<dbReference type="Gene3D" id="3.30.420.40">
    <property type="match status" value="2"/>
</dbReference>
<accession>C4FD87</accession>
<dbReference type="InterPro" id="IPR000600">
    <property type="entry name" value="ROK"/>
</dbReference>
<dbReference type="PANTHER" id="PTHR18964">
    <property type="entry name" value="ROK (REPRESSOR, ORF, KINASE) FAMILY"/>
    <property type="match status" value="1"/>
</dbReference>
<dbReference type="InterPro" id="IPR043129">
    <property type="entry name" value="ATPase_NBD"/>
</dbReference>
<dbReference type="AlphaFoldDB" id="C4FD87"/>
<dbReference type="PANTHER" id="PTHR18964:SF149">
    <property type="entry name" value="BIFUNCTIONAL UDP-N-ACETYLGLUCOSAMINE 2-EPIMERASE_N-ACETYLMANNOSAMINE KINASE"/>
    <property type="match status" value="1"/>
</dbReference>
<name>C4FD87_9BIFI</name>
<dbReference type="InterPro" id="IPR036388">
    <property type="entry name" value="WH-like_DNA-bd_sf"/>
</dbReference>
<reference evidence="2" key="1">
    <citation type="submission" date="2009-04" db="EMBL/GenBank/DDBJ databases">
        <authorList>
            <person name="Weinstock G."/>
            <person name="Sodergren E."/>
            <person name="Clifton S."/>
            <person name="Fulton L."/>
            <person name="Fulton B."/>
            <person name="Courtney L."/>
            <person name="Fronick C."/>
            <person name="Harrison M."/>
            <person name="Strong C."/>
            <person name="Farmer C."/>
            <person name="Delahaunty K."/>
            <person name="Markovic C."/>
            <person name="Hall O."/>
            <person name="Minx P."/>
            <person name="Tomlinson C."/>
            <person name="Mitreva M."/>
            <person name="Nelson J."/>
            <person name="Hou S."/>
            <person name="Wollam A."/>
            <person name="Pepin K.H."/>
            <person name="Johnson M."/>
            <person name="Bhonagiri V."/>
            <person name="Nash W.E."/>
            <person name="Warren W."/>
            <person name="Chinwalla A."/>
            <person name="Mardis E.R."/>
            <person name="Wilson R.K."/>
        </authorList>
    </citation>
    <scope>NUCLEOTIDE SEQUENCE [LARGE SCALE GENOMIC DNA]</scope>
    <source>
        <strain evidence="2">DSM 20098</strain>
    </source>
</reference>
<sequence length="406" mass="43946">MKREESMAIHPIPQWFEGSEYTHEVAACITKYGPISRITLAHILGLSQGAVSRITSDLIHNGVIVETEPGETMSATLPKDFTAASNTERRGRPQTGLKLNCRSKTFVGIKLNGTMAHAVVVDAGNNIVTGCHEAPITDSAPDMVTQTLTRLISDCSSEAITTGLPRPYAVGIAVGGHIEHDTTITFAPFLHWDHDVNLSEMVKQATGLPTGVYNDIDSMLVNECWFGSGVGLRSFATLTIGSGVGYSLAMHGKLIDCADKSYGLVGHIPLDPDGPYCDSGHRGCSQCLTDDSIADQYSRLIGKPVTFDDFERDMRNHVPQATKLVNRTCFRLGTLIAIISNIAMPEKIMIAGESAFIAQRGIDTLRNGINAHRHSQAAPVEFEILDHDWSLWARAAASRVIVSHIG</sequence>
<evidence type="ECO:0000313" key="3">
    <source>
        <dbReference type="Proteomes" id="UP000006408"/>
    </source>
</evidence>
<dbReference type="HOGENOM" id="CLU_036604_13_4_11"/>
<protein>
    <submittedName>
        <fullName evidence="2">ROK family protein</fullName>
    </submittedName>
</protein>
<dbReference type="SUPFAM" id="SSF53067">
    <property type="entry name" value="Actin-like ATPase domain"/>
    <property type="match status" value="1"/>
</dbReference>
<dbReference type="eggNOG" id="COG1846">
    <property type="taxonomic scope" value="Bacteria"/>
</dbReference>
<dbReference type="Gene3D" id="1.10.10.10">
    <property type="entry name" value="Winged helix-like DNA-binding domain superfamily/Winged helix DNA-binding domain"/>
    <property type="match status" value="1"/>
</dbReference>
<dbReference type="Pfam" id="PF00480">
    <property type="entry name" value="ROK"/>
    <property type="match status" value="1"/>
</dbReference>
<comment type="caution">
    <text evidence="2">The sequence shown here is derived from an EMBL/GenBank/DDBJ whole genome shotgun (WGS) entry which is preliminary data.</text>
</comment>
<dbReference type="InterPro" id="IPR036390">
    <property type="entry name" value="WH_DNA-bd_sf"/>
</dbReference>
<gene>
    <name evidence="2" type="ORF">BIFANG_02270</name>
</gene>
<organism evidence="2 3">
    <name type="scientific">Bifidobacterium angulatum DSM 20098 = JCM 7096</name>
    <dbReference type="NCBI Taxonomy" id="518635"/>
    <lineage>
        <taxon>Bacteria</taxon>
        <taxon>Bacillati</taxon>
        <taxon>Actinomycetota</taxon>
        <taxon>Actinomycetes</taxon>
        <taxon>Bifidobacteriales</taxon>
        <taxon>Bifidobacteriaceae</taxon>
        <taxon>Bifidobacterium</taxon>
    </lineage>
</organism>
<comment type="similarity">
    <text evidence="1">Belongs to the ROK (NagC/XylR) family.</text>
</comment>
<proteinExistence type="inferred from homology"/>
<dbReference type="Proteomes" id="UP000006408">
    <property type="component" value="Unassembled WGS sequence"/>
</dbReference>
<evidence type="ECO:0000313" key="2">
    <source>
        <dbReference type="EMBL" id="EEP21874.1"/>
    </source>
</evidence>
<dbReference type="PATRIC" id="fig|518635.7.peg.247"/>
<keyword evidence="3" id="KW-1185">Reference proteome</keyword>
<evidence type="ECO:0000256" key="1">
    <source>
        <dbReference type="ARBA" id="ARBA00006479"/>
    </source>
</evidence>
<dbReference type="eggNOG" id="COG1940">
    <property type="taxonomic scope" value="Bacteria"/>
</dbReference>
<dbReference type="SUPFAM" id="SSF46785">
    <property type="entry name" value="Winged helix' DNA-binding domain"/>
    <property type="match status" value="1"/>
</dbReference>
<dbReference type="STRING" id="1683.Bang102_002115"/>